<evidence type="ECO:0000313" key="2">
    <source>
        <dbReference type="Proteomes" id="UP000295064"/>
    </source>
</evidence>
<comment type="caution">
    <text evidence="1">The sequence shown here is derived from an EMBL/GenBank/DDBJ whole genome shotgun (WGS) entry which is preliminary data.</text>
</comment>
<gene>
    <name evidence="1" type="ORF">DFR79_13214</name>
</gene>
<sequence>MLQEKINIWDHTLGLRFSALVPKLYRDNFDKNFLEEVGKAVAKVGGIQEKYKNYETGDFREIKKEQDEIKKISDELLEFVYCLNKADNDIFKFPTYDEWLNQFDKPNLLNLNWLVDLVIRLEENFSGKEFEDNKNEKKSKKKLKET</sequence>
<dbReference type="AlphaFoldDB" id="A0A4R6LHR8"/>
<reference evidence="1 2" key="1">
    <citation type="submission" date="2019-03" db="EMBL/GenBank/DDBJ databases">
        <title>Subsurface microbial communities from deep shales in Ohio and West Virginia, USA.</title>
        <authorList>
            <person name="Wrighton K."/>
        </authorList>
    </citation>
    <scope>NUCLEOTIDE SEQUENCE [LARGE SCALE GENOMIC DNA]</scope>
    <source>
        <strain evidence="1 2">MA284_T2</strain>
    </source>
</reference>
<protein>
    <submittedName>
        <fullName evidence="1">Uncharacterized protein</fullName>
    </submittedName>
</protein>
<dbReference type="RefSeq" id="WP_133516066.1">
    <property type="nucleotide sequence ID" value="NZ_SNWX01000032.1"/>
</dbReference>
<evidence type="ECO:0000313" key="1">
    <source>
        <dbReference type="EMBL" id="TDO77682.1"/>
    </source>
</evidence>
<proteinExistence type="predicted"/>
<name>A0A4R6LHR8_9FIRM</name>
<accession>A0A4R6LHR8</accession>
<dbReference type="Proteomes" id="UP000295064">
    <property type="component" value="Unassembled WGS sequence"/>
</dbReference>
<organism evidence="1 2">
    <name type="scientific">Halanaerobium saccharolyticum</name>
    <dbReference type="NCBI Taxonomy" id="43595"/>
    <lineage>
        <taxon>Bacteria</taxon>
        <taxon>Bacillati</taxon>
        <taxon>Bacillota</taxon>
        <taxon>Clostridia</taxon>
        <taxon>Halanaerobiales</taxon>
        <taxon>Halanaerobiaceae</taxon>
        <taxon>Halanaerobium</taxon>
    </lineage>
</organism>
<dbReference type="EMBL" id="SNWX01000032">
    <property type="protein sequence ID" value="TDO77682.1"/>
    <property type="molecule type" value="Genomic_DNA"/>
</dbReference>